<accession>A0A2T6FZ69</accession>
<proteinExistence type="predicted"/>
<evidence type="ECO:0000313" key="2">
    <source>
        <dbReference type="Proteomes" id="UP000244184"/>
    </source>
</evidence>
<dbReference type="AlphaFoldDB" id="A0A2T6FZ69"/>
<dbReference type="EMBL" id="PYHP01000061">
    <property type="protein sequence ID" value="PUA37171.1"/>
    <property type="molecule type" value="Genomic_DNA"/>
</dbReference>
<reference evidence="1 2" key="1">
    <citation type="submission" date="2018-03" db="EMBL/GenBank/DDBJ databases">
        <title>Genome sequence of Paenibacillus elgii strain AC13 an antimicrobial compound producing bacteria.</title>
        <authorList>
            <person name="Kurokawa A.S."/>
            <person name="Araujo J.F."/>
            <person name="Costa R.A."/>
            <person name="Ortega D.B."/>
            <person name="Pires A.S."/>
            <person name="Pappas G.J.Jr."/>
            <person name="Franco O.L."/>
            <person name="Barreto C."/>
            <person name="Magalhaes B.S."/>
            <person name="Kruger R.H."/>
        </authorList>
    </citation>
    <scope>NUCLEOTIDE SEQUENCE [LARGE SCALE GENOMIC DNA]</scope>
    <source>
        <strain evidence="1 2">AC13</strain>
    </source>
</reference>
<organism evidence="1 2">
    <name type="scientific">Paenibacillus elgii</name>
    <dbReference type="NCBI Taxonomy" id="189691"/>
    <lineage>
        <taxon>Bacteria</taxon>
        <taxon>Bacillati</taxon>
        <taxon>Bacillota</taxon>
        <taxon>Bacilli</taxon>
        <taxon>Bacillales</taxon>
        <taxon>Paenibacillaceae</taxon>
        <taxon>Paenibacillus</taxon>
    </lineage>
</organism>
<sequence>MRRTVAALFGLVCKQLANKKPEKAVAAGPEPATVQQLRQVTVEKLVRYIHPQTCAVSLAWEQESDRHTRVALLDFIFH</sequence>
<name>A0A2T6FZ69_9BACL</name>
<dbReference type="Proteomes" id="UP000244184">
    <property type="component" value="Unassembled WGS sequence"/>
</dbReference>
<evidence type="ECO:0000313" key="1">
    <source>
        <dbReference type="EMBL" id="PUA37171.1"/>
    </source>
</evidence>
<gene>
    <name evidence="1" type="ORF">C8Z91_21680</name>
</gene>
<protein>
    <submittedName>
        <fullName evidence="1">Uncharacterized protein</fullName>
    </submittedName>
</protein>
<comment type="caution">
    <text evidence="1">The sequence shown here is derived from an EMBL/GenBank/DDBJ whole genome shotgun (WGS) entry which is preliminary data.</text>
</comment>